<evidence type="ECO:0000313" key="2">
    <source>
        <dbReference type="Proteomes" id="UP000199086"/>
    </source>
</evidence>
<gene>
    <name evidence="1" type="ORF">GA0111570_102399</name>
</gene>
<keyword evidence="2" id="KW-1185">Reference proteome</keyword>
<evidence type="ECO:0008006" key="3">
    <source>
        <dbReference type="Google" id="ProtNLM"/>
    </source>
</evidence>
<dbReference type="STRING" id="1577474.GA0111570_102399"/>
<dbReference type="Proteomes" id="UP000199086">
    <property type="component" value="Unassembled WGS sequence"/>
</dbReference>
<protein>
    <recommendedName>
        <fullName evidence="3">CDP-Glycerol:Poly(Glycerophosphate) glycerophosphotransferase</fullName>
    </recommendedName>
</protein>
<reference evidence="1 2" key="1">
    <citation type="submission" date="2016-06" db="EMBL/GenBank/DDBJ databases">
        <authorList>
            <person name="Olsen C.W."/>
            <person name="Carey S."/>
            <person name="Hinshaw L."/>
            <person name="Karasin A.I."/>
        </authorList>
    </citation>
    <scope>NUCLEOTIDE SEQUENCE [LARGE SCALE GENOMIC DNA]</scope>
    <source>
        <strain evidence="1 2">LZ-22</strain>
    </source>
</reference>
<dbReference type="AlphaFoldDB" id="A0A1G6GF21"/>
<organism evidence="1 2">
    <name type="scientific">Raineyella antarctica</name>
    <dbReference type="NCBI Taxonomy" id="1577474"/>
    <lineage>
        <taxon>Bacteria</taxon>
        <taxon>Bacillati</taxon>
        <taxon>Actinomycetota</taxon>
        <taxon>Actinomycetes</taxon>
        <taxon>Propionibacteriales</taxon>
        <taxon>Propionibacteriaceae</taxon>
        <taxon>Raineyella</taxon>
    </lineage>
</organism>
<proteinExistence type="predicted"/>
<dbReference type="RefSeq" id="WP_175557313.1">
    <property type="nucleotide sequence ID" value="NZ_FMYF01000002.1"/>
</dbReference>
<dbReference type="EMBL" id="FMYF01000002">
    <property type="protein sequence ID" value="SDB80608.1"/>
    <property type="molecule type" value="Genomic_DNA"/>
</dbReference>
<accession>A0A1G6GF21</accession>
<name>A0A1G6GF21_9ACTN</name>
<evidence type="ECO:0000313" key="1">
    <source>
        <dbReference type="EMBL" id="SDB80608.1"/>
    </source>
</evidence>
<sequence length="360" mass="38548">MSEPQDVPPPDDRTVAVTLSGVRSRTHLVHVASYVRQLLTTRTGALVVRSLGTGGFLGRTTVTAEDVVAFLPDDPRLDVRTDPDPHTLAPGTDVDWVYLAVGAPGIKPWARMVAHQPLHRPRVVVVDEGLGTYGTWRTRRDAWVRQGGGRVWPTVRALAVTGAGRLLTDERWPLYLHTPHPARTGPGSTAGTSAAGGPAWTVNPLVAEEFRRRTPAPATLADRALYLAQPWVAMGVLDAADHRHHLQAVQAAVRAAGLDFVIRPHPADPDGMYEGFPVALGTGPAEMDPDVVGSRVVLGTTSTALVNLAALYGTHAVRIRHEALGHLDDELGPDQRSLLEQYVPRTATAAGLSAAIRALD</sequence>